<evidence type="ECO:0000313" key="1">
    <source>
        <dbReference type="EMBL" id="KAK7858948.1"/>
    </source>
</evidence>
<dbReference type="AlphaFoldDB" id="A0AAW0M513"/>
<reference evidence="1 2" key="1">
    <citation type="journal article" date="2018" name="Sci. Data">
        <title>The draft genome sequence of cork oak.</title>
        <authorList>
            <person name="Ramos A.M."/>
            <person name="Usie A."/>
            <person name="Barbosa P."/>
            <person name="Barros P.M."/>
            <person name="Capote T."/>
            <person name="Chaves I."/>
            <person name="Simoes F."/>
            <person name="Abreu I."/>
            <person name="Carrasquinho I."/>
            <person name="Faro C."/>
            <person name="Guimaraes J.B."/>
            <person name="Mendonca D."/>
            <person name="Nobrega F."/>
            <person name="Rodrigues L."/>
            <person name="Saibo N.J.M."/>
            <person name="Varela M.C."/>
            <person name="Egas C."/>
            <person name="Matos J."/>
            <person name="Miguel C.M."/>
            <person name="Oliveira M.M."/>
            <person name="Ricardo C.P."/>
            <person name="Goncalves S."/>
        </authorList>
    </citation>
    <scope>NUCLEOTIDE SEQUENCE [LARGE SCALE GENOMIC DNA]</scope>
    <source>
        <strain evidence="2">cv. HL8</strain>
    </source>
</reference>
<gene>
    <name evidence="1" type="ORF">CFP56_009498</name>
</gene>
<name>A0AAW0M513_QUESU</name>
<organism evidence="1 2">
    <name type="scientific">Quercus suber</name>
    <name type="common">Cork oak</name>
    <dbReference type="NCBI Taxonomy" id="58331"/>
    <lineage>
        <taxon>Eukaryota</taxon>
        <taxon>Viridiplantae</taxon>
        <taxon>Streptophyta</taxon>
        <taxon>Embryophyta</taxon>
        <taxon>Tracheophyta</taxon>
        <taxon>Spermatophyta</taxon>
        <taxon>Magnoliopsida</taxon>
        <taxon>eudicotyledons</taxon>
        <taxon>Gunneridae</taxon>
        <taxon>Pentapetalae</taxon>
        <taxon>rosids</taxon>
        <taxon>fabids</taxon>
        <taxon>Fagales</taxon>
        <taxon>Fagaceae</taxon>
        <taxon>Quercus</taxon>
    </lineage>
</organism>
<dbReference type="Proteomes" id="UP000237347">
    <property type="component" value="Unassembled WGS sequence"/>
</dbReference>
<comment type="caution">
    <text evidence="1">The sequence shown here is derived from an EMBL/GenBank/DDBJ whole genome shotgun (WGS) entry which is preliminary data.</text>
</comment>
<dbReference type="EMBL" id="PKMF04000016">
    <property type="protein sequence ID" value="KAK7858948.1"/>
    <property type="molecule type" value="Genomic_DNA"/>
</dbReference>
<keyword evidence="2" id="KW-1185">Reference proteome</keyword>
<proteinExistence type="predicted"/>
<sequence>MHMFLTKKRGKCFILMYKIINDSISSALHLERQYYIGEELFSCGGENMNKNQEADWDSQNPTPPCPIVESANFAPSSALLLPSG</sequence>
<evidence type="ECO:0000313" key="2">
    <source>
        <dbReference type="Proteomes" id="UP000237347"/>
    </source>
</evidence>
<accession>A0AAW0M513</accession>
<protein>
    <submittedName>
        <fullName evidence="1">Uncharacterized protein</fullName>
    </submittedName>
</protein>